<evidence type="ECO:0000256" key="1">
    <source>
        <dbReference type="SAM" id="Phobius"/>
    </source>
</evidence>
<dbReference type="InterPro" id="IPR011047">
    <property type="entry name" value="Quinoprotein_ADH-like_sf"/>
</dbReference>
<organism evidence="3 4">
    <name type="scientific">Brevibacillus formosus</name>
    <dbReference type="NCBI Taxonomy" id="54913"/>
    <lineage>
        <taxon>Bacteria</taxon>
        <taxon>Bacillati</taxon>
        <taxon>Bacillota</taxon>
        <taxon>Bacilli</taxon>
        <taxon>Bacillales</taxon>
        <taxon>Paenibacillaceae</taxon>
        <taxon>Brevibacillus</taxon>
    </lineage>
</organism>
<dbReference type="RefSeq" id="WP_047072405.1">
    <property type="nucleotide sequence ID" value="NZ_BJOL01000028.1"/>
</dbReference>
<protein>
    <submittedName>
        <fullName evidence="3">Uncharacterized protein</fullName>
    </submittedName>
</protein>
<dbReference type="SUPFAM" id="SSF50998">
    <property type="entry name" value="Quinoprotein alcohol dehydrogenase-like"/>
    <property type="match status" value="1"/>
</dbReference>
<keyword evidence="5" id="KW-1185">Reference proteome</keyword>
<evidence type="ECO:0000313" key="4">
    <source>
        <dbReference type="Proteomes" id="UP000035218"/>
    </source>
</evidence>
<evidence type="ECO:0000313" key="2">
    <source>
        <dbReference type="EMBL" id="GED60191.1"/>
    </source>
</evidence>
<dbReference type="GeneID" id="87587479"/>
<sequence length="346" mass="39806">MKSFLSLKSLIVTMLIGCSIIFTYITLTPLLMKAQTLTIFDNKYLFLYSNPFKNNTYIISTDDGRSFHKTTYDINDTPSLIRNHNNELILPAEHISKKYIVKDDYSISEQSQEAPYSFLIDLQDILIEGLNVSYAENLLRVNDRKMNKTYKIKLPAYLANATYDQNNIYVLNYNTTTEKNEIHIINRTTGTLTHSYIISEGATEMLVVNDYLFLSTDNSLTKLDIRSGKIEYIKYPSNVAFADTLYLDQNNDLFVCFVDFSGNAGLLILNKNYNSIDKNINLNLGYMKSKFEKNKLYILSQMKDHTEDGAKFAVVDLRSLKIEQTFQLPVLDTKVQDFLVLDETQT</sequence>
<keyword evidence="1" id="KW-0812">Transmembrane</keyword>
<dbReference type="OrthoDB" id="2472908at2"/>
<feature type="transmembrane region" description="Helical" evidence="1">
    <location>
        <begin position="12"/>
        <end position="32"/>
    </location>
</feature>
<dbReference type="AlphaFoldDB" id="A0A837KJC9"/>
<evidence type="ECO:0000313" key="3">
    <source>
        <dbReference type="EMBL" id="KLH97554.1"/>
    </source>
</evidence>
<name>A0A837KJC9_9BACL</name>
<dbReference type="Proteomes" id="UP000319498">
    <property type="component" value="Unassembled WGS sequence"/>
</dbReference>
<accession>A0A837KJC9</accession>
<dbReference type="Proteomes" id="UP000035218">
    <property type="component" value="Unassembled WGS sequence"/>
</dbReference>
<evidence type="ECO:0000313" key="5">
    <source>
        <dbReference type="Proteomes" id="UP000319498"/>
    </source>
</evidence>
<proteinExistence type="predicted"/>
<keyword evidence="1" id="KW-0472">Membrane</keyword>
<reference evidence="2 5" key="2">
    <citation type="submission" date="2019-06" db="EMBL/GenBank/DDBJ databases">
        <title>Whole genome shotgun sequence of Brevibacillus formosus NBRC 15716.</title>
        <authorList>
            <person name="Hosoyama A."/>
            <person name="Uohara A."/>
            <person name="Ohji S."/>
            <person name="Ichikawa N."/>
        </authorList>
    </citation>
    <scope>NUCLEOTIDE SEQUENCE [LARGE SCALE GENOMIC DNA]</scope>
    <source>
        <strain evidence="2 5">NBRC 15716</strain>
    </source>
</reference>
<comment type="caution">
    <text evidence="3">The sequence shown here is derived from an EMBL/GenBank/DDBJ whole genome shotgun (WGS) entry which is preliminary data.</text>
</comment>
<dbReference type="EMBL" id="LDCN01000006">
    <property type="protein sequence ID" value="KLH97554.1"/>
    <property type="molecule type" value="Genomic_DNA"/>
</dbReference>
<keyword evidence="1" id="KW-1133">Transmembrane helix</keyword>
<dbReference type="EMBL" id="BJOL01000028">
    <property type="protein sequence ID" value="GED60191.1"/>
    <property type="molecule type" value="Genomic_DNA"/>
</dbReference>
<gene>
    <name evidence="2" type="primary">yeeG</name>
    <name evidence="3" type="ORF">AA984_20695</name>
    <name evidence="2" type="ORF">BFO01nite_43230</name>
</gene>
<reference evidence="3 4" key="1">
    <citation type="submission" date="2015-05" db="EMBL/GenBank/DDBJ databases">
        <title>Genome sequencing project for genomic taxonomy and phylogenomics of Bacillus-like bacteria.</title>
        <authorList>
            <person name="Liu B."/>
            <person name="Wang J."/>
            <person name="Zhu Y."/>
            <person name="Liu G."/>
            <person name="Chen Q."/>
            <person name="Chen Z."/>
            <person name="Lan J."/>
            <person name="Che J."/>
            <person name="Ge C."/>
            <person name="Shi H."/>
            <person name="Pan Z."/>
            <person name="Liu X."/>
        </authorList>
    </citation>
    <scope>NUCLEOTIDE SEQUENCE [LARGE SCALE GENOMIC DNA]</scope>
    <source>
        <strain evidence="3 4">DSM 9885</strain>
    </source>
</reference>